<comment type="caution">
    <text evidence="1">The sequence shown here is derived from an EMBL/GenBank/DDBJ whole genome shotgun (WGS) entry which is preliminary data.</text>
</comment>
<proteinExistence type="predicted"/>
<feature type="non-terminal residue" evidence="1">
    <location>
        <position position="1"/>
    </location>
</feature>
<dbReference type="Proteomes" id="UP000271866">
    <property type="component" value="Unassembled WGS sequence"/>
</dbReference>
<evidence type="ECO:0000313" key="2">
    <source>
        <dbReference type="Proteomes" id="UP000271866"/>
    </source>
</evidence>
<dbReference type="AlphaFoldDB" id="A0A3M4J811"/>
<name>A0A3M4J811_PSEVI</name>
<reference evidence="1 2" key="1">
    <citation type="submission" date="2018-08" db="EMBL/GenBank/DDBJ databases">
        <title>Recombination of ecologically and evolutionarily significant loci maintains genetic cohesion in the Pseudomonas syringae species complex.</title>
        <authorList>
            <person name="Dillon M."/>
            <person name="Thakur S."/>
            <person name="Almeida R.N.D."/>
            <person name="Weir B.S."/>
            <person name="Guttman D.S."/>
        </authorList>
    </citation>
    <scope>NUCLEOTIDE SEQUENCE [LARGE SCALE GENOMIC DNA]</scope>
    <source>
        <strain evidence="1 2">ICMP 11296</strain>
    </source>
</reference>
<evidence type="ECO:0000313" key="1">
    <source>
        <dbReference type="EMBL" id="RMQ75145.1"/>
    </source>
</evidence>
<accession>A0A3M4J811</accession>
<gene>
    <name evidence="1" type="ORF">ALP98_03377</name>
</gene>
<protein>
    <submittedName>
        <fullName evidence="1">Uncharacterized protein</fullName>
    </submittedName>
</protein>
<sequence>VTIVTNPITLNPLIQVCDAGQIVELEAGSLGTEEMHWSLKDPVPGESGVLEPSPLADGDHRYVAAQQVSGKTYLLDQIVVTSGQASVSSWVLVKHQTPLLTVKVVRTVEVSEVLEVAKVGKPVDVVTIRADQVQLQAFTDGVTPVCVEWRIGAGSGSISDGLYTPDISSTDRFVLIFAEADHPLFFVEGHIILPLPVDGFATELELMKGKEVPAS</sequence>
<organism evidence="1 2">
    <name type="scientific">Pseudomonas viridiflava</name>
    <name type="common">Phytomonas viridiflava</name>
    <dbReference type="NCBI Taxonomy" id="33069"/>
    <lineage>
        <taxon>Bacteria</taxon>
        <taxon>Pseudomonadati</taxon>
        <taxon>Pseudomonadota</taxon>
        <taxon>Gammaproteobacteria</taxon>
        <taxon>Pseudomonadales</taxon>
        <taxon>Pseudomonadaceae</taxon>
        <taxon>Pseudomonas</taxon>
    </lineage>
</organism>
<dbReference type="EMBL" id="RBRK01000096">
    <property type="protein sequence ID" value="RMQ75145.1"/>
    <property type="molecule type" value="Genomic_DNA"/>
</dbReference>